<dbReference type="Proteomes" id="UP000886998">
    <property type="component" value="Unassembled WGS sequence"/>
</dbReference>
<organism evidence="2 3">
    <name type="scientific">Trichonephila inaurata madagascariensis</name>
    <dbReference type="NCBI Taxonomy" id="2747483"/>
    <lineage>
        <taxon>Eukaryota</taxon>
        <taxon>Metazoa</taxon>
        <taxon>Ecdysozoa</taxon>
        <taxon>Arthropoda</taxon>
        <taxon>Chelicerata</taxon>
        <taxon>Arachnida</taxon>
        <taxon>Araneae</taxon>
        <taxon>Araneomorphae</taxon>
        <taxon>Entelegynae</taxon>
        <taxon>Araneoidea</taxon>
        <taxon>Nephilidae</taxon>
        <taxon>Trichonephila</taxon>
        <taxon>Trichonephila inaurata</taxon>
    </lineage>
</organism>
<evidence type="ECO:0000313" key="2">
    <source>
        <dbReference type="EMBL" id="GFY54453.1"/>
    </source>
</evidence>
<keyword evidence="1" id="KW-0732">Signal</keyword>
<proteinExistence type="predicted"/>
<keyword evidence="3" id="KW-1185">Reference proteome</keyword>
<gene>
    <name evidence="2" type="ORF">TNIN_82631</name>
</gene>
<evidence type="ECO:0000313" key="3">
    <source>
        <dbReference type="Proteomes" id="UP000886998"/>
    </source>
</evidence>
<dbReference type="EMBL" id="BMAV01009871">
    <property type="protein sequence ID" value="GFY54453.1"/>
    <property type="molecule type" value="Genomic_DNA"/>
</dbReference>
<dbReference type="AlphaFoldDB" id="A0A8X7C580"/>
<accession>A0A8X7C580</accession>
<name>A0A8X7C580_9ARAC</name>
<reference evidence="2" key="1">
    <citation type="submission" date="2020-08" db="EMBL/GenBank/DDBJ databases">
        <title>Multicomponent nature underlies the extraordinary mechanical properties of spider dragline silk.</title>
        <authorList>
            <person name="Kono N."/>
            <person name="Nakamura H."/>
            <person name="Mori M."/>
            <person name="Yoshida Y."/>
            <person name="Ohtoshi R."/>
            <person name="Malay A.D."/>
            <person name="Moran D.A.P."/>
            <person name="Tomita M."/>
            <person name="Numata K."/>
            <person name="Arakawa K."/>
        </authorList>
    </citation>
    <scope>NUCLEOTIDE SEQUENCE</scope>
</reference>
<feature type="chain" id="PRO_5036442506" evidence="1">
    <location>
        <begin position="20"/>
        <end position="62"/>
    </location>
</feature>
<sequence>MNRRAGAGPLLCLLIPFSGVPVMLYDVGQKGYRTLCILNMRGKEGFECVSSINRKVQEDSFV</sequence>
<protein>
    <submittedName>
        <fullName evidence="2">Uncharacterized protein</fullName>
    </submittedName>
</protein>
<evidence type="ECO:0000256" key="1">
    <source>
        <dbReference type="SAM" id="SignalP"/>
    </source>
</evidence>
<comment type="caution">
    <text evidence="2">The sequence shown here is derived from an EMBL/GenBank/DDBJ whole genome shotgun (WGS) entry which is preliminary data.</text>
</comment>
<feature type="non-terminal residue" evidence="2">
    <location>
        <position position="62"/>
    </location>
</feature>
<feature type="signal peptide" evidence="1">
    <location>
        <begin position="1"/>
        <end position="19"/>
    </location>
</feature>